<accession>A0A6J8EIP2</accession>
<dbReference type="OrthoDB" id="6085902at2759"/>
<protein>
    <recommendedName>
        <fullName evidence="3">Reverse transcriptase/retrotransposon-derived protein RNase H-like domain-containing protein</fullName>
    </recommendedName>
</protein>
<dbReference type="Proteomes" id="UP000507470">
    <property type="component" value="Unassembled WGS sequence"/>
</dbReference>
<sequence>MWTAGLDWDDQLDKYREWFRELNELFCIKIPRCLQVDNDIISTSFHTFSDASQEAYGSVIHDSHVYKSGTISTKLIAAKSRVAPLISVSIPRLELMTAVLVLKLARSVKHVLEVPEDNMTFWSREYKPFVANRIGEIHTPSHPKQWRHMPTKVNSADLVSRGREEIGEHECYTCRKRKVKVAEQVMAQLLEIRFQNTVTCVCSCSS</sequence>
<reference evidence="1 2" key="1">
    <citation type="submission" date="2020-06" db="EMBL/GenBank/DDBJ databases">
        <authorList>
            <person name="Li R."/>
            <person name="Bekaert M."/>
        </authorList>
    </citation>
    <scope>NUCLEOTIDE SEQUENCE [LARGE SCALE GENOMIC DNA]</scope>
    <source>
        <strain evidence="2">wild</strain>
    </source>
</reference>
<gene>
    <name evidence="1" type="ORF">MCOR_52743</name>
</gene>
<dbReference type="EMBL" id="CACVKT020009153">
    <property type="protein sequence ID" value="CAC5420524.1"/>
    <property type="molecule type" value="Genomic_DNA"/>
</dbReference>
<proteinExistence type="predicted"/>
<evidence type="ECO:0008006" key="3">
    <source>
        <dbReference type="Google" id="ProtNLM"/>
    </source>
</evidence>
<organism evidence="1 2">
    <name type="scientific">Mytilus coruscus</name>
    <name type="common">Sea mussel</name>
    <dbReference type="NCBI Taxonomy" id="42192"/>
    <lineage>
        <taxon>Eukaryota</taxon>
        <taxon>Metazoa</taxon>
        <taxon>Spiralia</taxon>
        <taxon>Lophotrochozoa</taxon>
        <taxon>Mollusca</taxon>
        <taxon>Bivalvia</taxon>
        <taxon>Autobranchia</taxon>
        <taxon>Pteriomorphia</taxon>
        <taxon>Mytilida</taxon>
        <taxon>Mytiloidea</taxon>
        <taxon>Mytilidae</taxon>
        <taxon>Mytilinae</taxon>
        <taxon>Mytilus</taxon>
    </lineage>
</organism>
<dbReference type="AlphaFoldDB" id="A0A6J8EIP2"/>
<dbReference type="InterPro" id="IPR008042">
    <property type="entry name" value="Retrotrans_Pao"/>
</dbReference>
<evidence type="ECO:0000313" key="2">
    <source>
        <dbReference type="Proteomes" id="UP000507470"/>
    </source>
</evidence>
<evidence type="ECO:0000313" key="1">
    <source>
        <dbReference type="EMBL" id="CAC5420524.1"/>
    </source>
</evidence>
<keyword evidence="2" id="KW-1185">Reference proteome</keyword>
<dbReference type="Pfam" id="PF05380">
    <property type="entry name" value="Peptidase_A17"/>
    <property type="match status" value="1"/>
</dbReference>
<dbReference type="PANTHER" id="PTHR47331">
    <property type="entry name" value="PHD-TYPE DOMAIN-CONTAINING PROTEIN"/>
    <property type="match status" value="1"/>
</dbReference>
<name>A0A6J8EIP2_MYTCO</name>